<dbReference type="Proteomes" id="UP000475582">
    <property type="component" value="Unassembled WGS sequence"/>
</dbReference>
<protein>
    <submittedName>
        <fullName evidence="2">Uncharacterized protein</fullName>
    </submittedName>
</protein>
<dbReference type="RefSeq" id="WP_155467411.1">
    <property type="nucleotide sequence ID" value="NZ_WNKY01000052.1"/>
</dbReference>
<dbReference type="AlphaFoldDB" id="A0A6L6PQG4"/>
<name>A0A6L6PQG4_9BURK</name>
<keyword evidence="1" id="KW-1133">Transmembrane helix</keyword>
<evidence type="ECO:0000313" key="2">
    <source>
        <dbReference type="EMBL" id="MTV41263.1"/>
    </source>
</evidence>
<comment type="caution">
    <text evidence="2">The sequence shown here is derived from an EMBL/GenBank/DDBJ whole genome shotgun (WGS) entry which is preliminary data.</text>
</comment>
<organism evidence="2 3">
    <name type="scientific">Duganella radicis</name>
    <dbReference type="NCBI Taxonomy" id="551988"/>
    <lineage>
        <taxon>Bacteria</taxon>
        <taxon>Pseudomonadati</taxon>
        <taxon>Pseudomonadota</taxon>
        <taxon>Betaproteobacteria</taxon>
        <taxon>Burkholderiales</taxon>
        <taxon>Oxalobacteraceae</taxon>
        <taxon>Telluria group</taxon>
        <taxon>Duganella</taxon>
    </lineage>
</organism>
<sequence>MRSTFIKQSMGFSPLLTARDWLLFGAIVAVIVVLGLMLAPAVAGPFWRGAIIGGIAGNLPSLLACLPVHGSVAAEHGGSFTGRVEQAGFVADGETAEGSIYRHRGPRWLRWDSNRVVIRRGADGALQVSAPYYFYFRLKRMQG</sequence>
<dbReference type="EMBL" id="WNKY01000052">
    <property type="protein sequence ID" value="MTV41263.1"/>
    <property type="molecule type" value="Genomic_DNA"/>
</dbReference>
<feature type="transmembrane region" description="Helical" evidence="1">
    <location>
        <begin position="21"/>
        <end position="40"/>
    </location>
</feature>
<keyword evidence="1" id="KW-0472">Membrane</keyword>
<evidence type="ECO:0000313" key="3">
    <source>
        <dbReference type="Proteomes" id="UP000475582"/>
    </source>
</evidence>
<dbReference type="OrthoDB" id="8778165at2"/>
<keyword evidence="1" id="KW-0812">Transmembrane</keyword>
<accession>A0A6L6PQG4</accession>
<reference evidence="2 3" key="1">
    <citation type="submission" date="2019-11" db="EMBL/GenBank/DDBJ databases">
        <title>Type strains purchased from KCTC, JCM and DSMZ.</title>
        <authorList>
            <person name="Lu H."/>
        </authorList>
    </citation>
    <scope>NUCLEOTIDE SEQUENCE [LARGE SCALE GENOMIC DNA]</scope>
    <source>
        <strain evidence="2 3">KCTC 22382</strain>
    </source>
</reference>
<proteinExistence type="predicted"/>
<gene>
    <name evidence="2" type="ORF">GM676_27240</name>
</gene>
<keyword evidence="3" id="KW-1185">Reference proteome</keyword>
<evidence type="ECO:0000256" key="1">
    <source>
        <dbReference type="SAM" id="Phobius"/>
    </source>
</evidence>